<feature type="domain" description="Bifunctional inhibitor/plant lipid transfer protein/seed storage helical" evidence="1">
    <location>
        <begin position="19"/>
        <end position="110"/>
    </location>
</feature>
<protein>
    <recommendedName>
        <fullName evidence="1">Bifunctional inhibitor/plant lipid transfer protein/seed storage helical domain-containing protein</fullName>
    </recommendedName>
</protein>
<dbReference type="OMA" id="EVPPQCC"/>
<dbReference type="InterPro" id="IPR000528">
    <property type="entry name" value="Plant_nsLTP"/>
</dbReference>
<evidence type="ECO:0000313" key="3">
    <source>
        <dbReference type="Proteomes" id="UP000298652"/>
    </source>
</evidence>
<name>A0A4U6UXR2_SETVI</name>
<dbReference type="GO" id="GO:0008289">
    <property type="term" value="F:lipid binding"/>
    <property type="evidence" value="ECO:0007669"/>
    <property type="project" value="InterPro"/>
</dbReference>
<proteinExistence type="predicted"/>
<organism evidence="2 3">
    <name type="scientific">Setaria viridis</name>
    <name type="common">Green bristlegrass</name>
    <name type="synonym">Setaria italica subsp. viridis</name>
    <dbReference type="NCBI Taxonomy" id="4556"/>
    <lineage>
        <taxon>Eukaryota</taxon>
        <taxon>Viridiplantae</taxon>
        <taxon>Streptophyta</taxon>
        <taxon>Embryophyta</taxon>
        <taxon>Tracheophyta</taxon>
        <taxon>Spermatophyta</taxon>
        <taxon>Magnoliopsida</taxon>
        <taxon>Liliopsida</taxon>
        <taxon>Poales</taxon>
        <taxon>Poaceae</taxon>
        <taxon>PACMAD clade</taxon>
        <taxon>Panicoideae</taxon>
        <taxon>Panicodae</taxon>
        <taxon>Paniceae</taxon>
        <taxon>Cenchrinae</taxon>
        <taxon>Setaria</taxon>
    </lineage>
</organism>
<dbReference type="Proteomes" id="UP000298652">
    <property type="component" value="Chromosome 4"/>
</dbReference>
<evidence type="ECO:0000313" key="2">
    <source>
        <dbReference type="EMBL" id="TKW20134.1"/>
    </source>
</evidence>
<dbReference type="InterPro" id="IPR016140">
    <property type="entry name" value="Bifunc_inhib/LTP/seed_store"/>
</dbReference>
<dbReference type="SUPFAM" id="SSF47699">
    <property type="entry name" value="Bifunctional inhibitor/lipid-transfer protein/seed storage 2S albumin"/>
    <property type="match status" value="1"/>
</dbReference>
<accession>A0A4U6UXR2</accession>
<keyword evidence="3" id="KW-1185">Reference proteome</keyword>
<dbReference type="EMBL" id="CM016555">
    <property type="protein sequence ID" value="TKW20134.1"/>
    <property type="molecule type" value="Genomic_DNA"/>
</dbReference>
<dbReference type="InterPro" id="IPR036312">
    <property type="entry name" value="Bifun_inhib/LTP/seed_sf"/>
</dbReference>
<sequence>MAAAAATRDHDACKTAQQAFSECVSYVAFSECVPYVVGDEPAVTPNCCTGLGNIWDMRGTAAQRDALCACLLLELKAGGGGRMDPGHAAGLLAWCKVPIGFVPTKPDFDCSGVM</sequence>
<gene>
    <name evidence="2" type="ORF">SEVIR_4G065400v2</name>
</gene>
<dbReference type="PANTHER" id="PTHR33076">
    <property type="entry name" value="NON-SPECIFIC LIPID-TRANSFER PROTEIN 2-RELATED"/>
    <property type="match status" value="1"/>
</dbReference>
<dbReference type="Gene3D" id="1.10.110.10">
    <property type="entry name" value="Plant lipid-transfer and hydrophobic proteins"/>
    <property type="match status" value="1"/>
</dbReference>
<dbReference type="Gramene" id="TKW20134">
    <property type="protein sequence ID" value="TKW20134"/>
    <property type="gene ID" value="SEVIR_4G065400v2"/>
</dbReference>
<dbReference type="AlphaFoldDB" id="A0A4U6UXR2"/>
<evidence type="ECO:0000259" key="1">
    <source>
        <dbReference type="Pfam" id="PF00234"/>
    </source>
</evidence>
<dbReference type="Pfam" id="PF00234">
    <property type="entry name" value="Tryp_alpha_amyl"/>
    <property type="match status" value="1"/>
</dbReference>
<dbReference type="GO" id="GO:0006869">
    <property type="term" value="P:lipid transport"/>
    <property type="evidence" value="ECO:0007669"/>
    <property type="project" value="InterPro"/>
</dbReference>
<reference evidence="2" key="1">
    <citation type="submission" date="2019-03" db="EMBL/GenBank/DDBJ databases">
        <title>WGS assembly of Setaria viridis.</title>
        <authorList>
            <person name="Huang P."/>
            <person name="Jenkins J."/>
            <person name="Grimwood J."/>
            <person name="Barry K."/>
            <person name="Healey A."/>
            <person name="Mamidi S."/>
            <person name="Sreedasyam A."/>
            <person name="Shu S."/>
            <person name="Feldman M."/>
            <person name="Wu J."/>
            <person name="Yu Y."/>
            <person name="Chen C."/>
            <person name="Johnson J."/>
            <person name="Rokhsar D."/>
            <person name="Baxter I."/>
            <person name="Schmutz J."/>
            <person name="Brutnell T."/>
            <person name="Kellogg E."/>
        </authorList>
    </citation>
    <scope>NUCLEOTIDE SEQUENCE [LARGE SCALE GENOMIC DNA]</scope>
</reference>